<accession>A0AAV5VHP2</accession>
<proteinExistence type="predicted"/>
<evidence type="ECO:0000313" key="2">
    <source>
        <dbReference type="Proteomes" id="UP001432322"/>
    </source>
</evidence>
<feature type="non-terminal residue" evidence="1">
    <location>
        <position position="1"/>
    </location>
</feature>
<dbReference type="Proteomes" id="UP001432322">
    <property type="component" value="Unassembled WGS sequence"/>
</dbReference>
<comment type="caution">
    <text evidence="1">The sequence shown here is derived from an EMBL/GenBank/DDBJ whole genome shotgun (WGS) entry which is preliminary data.</text>
</comment>
<evidence type="ECO:0000313" key="1">
    <source>
        <dbReference type="EMBL" id="GMT17773.1"/>
    </source>
</evidence>
<reference evidence="1" key="1">
    <citation type="submission" date="2023-10" db="EMBL/GenBank/DDBJ databases">
        <title>Genome assembly of Pristionchus species.</title>
        <authorList>
            <person name="Yoshida K."/>
            <person name="Sommer R.J."/>
        </authorList>
    </citation>
    <scope>NUCLEOTIDE SEQUENCE</scope>
    <source>
        <strain evidence="1">RS5133</strain>
    </source>
</reference>
<dbReference type="EMBL" id="BTSY01000003">
    <property type="protein sequence ID" value="GMT17773.1"/>
    <property type="molecule type" value="Genomic_DNA"/>
</dbReference>
<gene>
    <name evidence="1" type="ORF">PFISCL1PPCAC_9070</name>
</gene>
<name>A0AAV5VHP2_9BILA</name>
<keyword evidence="2" id="KW-1185">Reference proteome</keyword>
<sequence>DGHPRLMCVHLPMRVSPAEIKTQFASLLIPPFVFTRFEENVYRWLSATNYEQEETMYATPL</sequence>
<protein>
    <submittedName>
        <fullName evidence="1">Uncharacterized protein</fullName>
    </submittedName>
</protein>
<dbReference type="AlphaFoldDB" id="A0AAV5VHP2"/>
<organism evidence="1 2">
    <name type="scientific">Pristionchus fissidentatus</name>
    <dbReference type="NCBI Taxonomy" id="1538716"/>
    <lineage>
        <taxon>Eukaryota</taxon>
        <taxon>Metazoa</taxon>
        <taxon>Ecdysozoa</taxon>
        <taxon>Nematoda</taxon>
        <taxon>Chromadorea</taxon>
        <taxon>Rhabditida</taxon>
        <taxon>Rhabditina</taxon>
        <taxon>Diplogasteromorpha</taxon>
        <taxon>Diplogasteroidea</taxon>
        <taxon>Neodiplogasteridae</taxon>
        <taxon>Pristionchus</taxon>
    </lineage>
</organism>